<accession>A0A6J4PUW2</accession>
<feature type="compositionally biased region" description="Basic residues" evidence="1">
    <location>
        <begin position="86"/>
        <end position="96"/>
    </location>
</feature>
<reference evidence="2" key="1">
    <citation type="submission" date="2020-02" db="EMBL/GenBank/DDBJ databases">
        <authorList>
            <person name="Meier V. D."/>
        </authorList>
    </citation>
    <scope>NUCLEOTIDE SEQUENCE</scope>
    <source>
        <strain evidence="2">AVDCRST_MAG66</strain>
    </source>
</reference>
<organism evidence="2">
    <name type="scientific">uncultured Pseudonocardia sp</name>
    <dbReference type="NCBI Taxonomy" id="211455"/>
    <lineage>
        <taxon>Bacteria</taxon>
        <taxon>Bacillati</taxon>
        <taxon>Actinomycetota</taxon>
        <taxon>Actinomycetes</taxon>
        <taxon>Pseudonocardiales</taxon>
        <taxon>Pseudonocardiaceae</taxon>
        <taxon>Pseudonocardia</taxon>
        <taxon>environmental samples</taxon>
    </lineage>
</organism>
<dbReference type="AlphaFoldDB" id="A0A6J4PUW2"/>
<gene>
    <name evidence="2" type="ORF">AVDCRST_MAG66-2973</name>
</gene>
<evidence type="ECO:0000313" key="2">
    <source>
        <dbReference type="EMBL" id="CAA9426193.1"/>
    </source>
</evidence>
<name>A0A6J4PUW2_9PSEU</name>
<sequence length="96" mass="10156">GRRPVQGHRRRHATHHPGRADRAGRPDPVRDLRPADDEARPGLLAAGHLAAPRGARAGRAGAHPAAGPLQVPPHRHGAAARDRRAVARRPRGPGPV</sequence>
<feature type="compositionally biased region" description="Low complexity" evidence="1">
    <location>
        <begin position="41"/>
        <end position="69"/>
    </location>
</feature>
<protein>
    <submittedName>
        <fullName evidence="2">Transcriptional regulator, ArsR family</fullName>
    </submittedName>
</protein>
<proteinExistence type="predicted"/>
<feature type="non-terminal residue" evidence="2">
    <location>
        <position position="96"/>
    </location>
</feature>
<dbReference type="EMBL" id="CADCUS010000435">
    <property type="protein sequence ID" value="CAA9426193.1"/>
    <property type="molecule type" value="Genomic_DNA"/>
</dbReference>
<feature type="compositionally biased region" description="Basic residues" evidence="1">
    <location>
        <begin position="1"/>
        <end position="17"/>
    </location>
</feature>
<feature type="non-terminal residue" evidence="2">
    <location>
        <position position="1"/>
    </location>
</feature>
<feature type="compositionally biased region" description="Basic and acidic residues" evidence="1">
    <location>
        <begin position="18"/>
        <end position="40"/>
    </location>
</feature>
<feature type="region of interest" description="Disordered" evidence="1">
    <location>
        <begin position="1"/>
        <end position="96"/>
    </location>
</feature>
<evidence type="ECO:0000256" key="1">
    <source>
        <dbReference type="SAM" id="MobiDB-lite"/>
    </source>
</evidence>